<sequence length="72" mass="7747">MPWDMSKKYWPEVVGWPATQAVMKINADRPDVAIEVIPSGTTVAPGYNAERVRVFFDVGIASGIVVSTPAVG</sequence>
<dbReference type="Gramene" id="TraesWEE_scaffold_088889_01G000100.1">
    <property type="protein sequence ID" value="TraesWEE_scaffold_088889_01G000100.1"/>
    <property type="gene ID" value="TraesWEE_scaffold_088889_01G000100"/>
</dbReference>
<keyword evidence="2" id="KW-0646">Protease inhibitor</keyword>
<reference evidence="4" key="1">
    <citation type="submission" date="2018-08" db="EMBL/GenBank/DDBJ databases">
        <authorList>
            <person name="Rossello M."/>
        </authorList>
    </citation>
    <scope>NUCLEOTIDE SEQUENCE [LARGE SCALE GENOMIC DNA]</scope>
    <source>
        <strain evidence="4">cv. Chinese Spring</strain>
    </source>
</reference>
<dbReference type="SUPFAM" id="SSF54654">
    <property type="entry name" value="CI-2 family of serine protease inhibitors"/>
    <property type="match status" value="1"/>
</dbReference>
<reference evidence="4" key="2">
    <citation type="submission" date="2018-10" db="UniProtKB">
        <authorList>
            <consortium name="EnsemblPlants"/>
        </authorList>
    </citation>
    <scope>IDENTIFICATION</scope>
</reference>
<comment type="similarity">
    <text evidence="1">Belongs to the protease inhibitor I13 (potato type I serine protease inhibitor) family.</text>
</comment>
<evidence type="ECO:0000256" key="1">
    <source>
        <dbReference type="ARBA" id="ARBA00008210"/>
    </source>
</evidence>
<proteinExistence type="inferred from homology"/>
<dbReference type="PROSITE" id="PS00285">
    <property type="entry name" value="POTATO_INHIBITOR"/>
    <property type="match status" value="1"/>
</dbReference>
<dbReference type="Pfam" id="PF00280">
    <property type="entry name" value="potato_inhibit"/>
    <property type="match status" value="1"/>
</dbReference>
<evidence type="ECO:0000256" key="2">
    <source>
        <dbReference type="ARBA" id="ARBA00022690"/>
    </source>
</evidence>
<dbReference type="AlphaFoldDB" id="A0A3B6RF36"/>
<evidence type="ECO:0000256" key="3">
    <source>
        <dbReference type="ARBA" id="ARBA00022900"/>
    </source>
</evidence>
<dbReference type="PANTHER" id="PTHR33091:SF3">
    <property type="entry name" value="OS02G0123900 PROTEIN"/>
    <property type="match status" value="1"/>
</dbReference>
<accession>A0A3B6RF36</accession>
<dbReference type="PRINTS" id="PR00292">
    <property type="entry name" value="POTATOINHBTR"/>
</dbReference>
<dbReference type="PANTHER" id="PTHR33091">
    <property type="entry name" value="PROTEIN, PUTATIVE, EXPRESSED-RELATED"/>
    <property type="match status" value="1"/>
</dbReference>
<dbReference type="SMR" id="A0A3B6RF36"/>
<dbReference type="OrthoDB" id="618207at2759"/>
<evidence type="ECO:0000313" key="4">
    <source>
        <dbReference type="EnsemblPlants" id="TraesCS7A02G165800.1.cds1"/>
    </source>
</evidence>
<dbReference type="Gramene" id="TraesRN7A0100364100.1">
    <property type="protein sequence ID" value="TraesRN7A0100364100.1"/>
    <property type="gene ID" value="TraesRN7A0100364100"/>
</dbReference>
<evidence type="ECO:0008006" key="6">
    <source>
        <dbReference type="Google" id="ProtNLM"/>
    </source>
</evidence>
<dbReference type="Gramene" id="TraesPARA_EIv1.0_2264890.1">
    <property type="protein sequence ID" value="TraesPARA_EIv1.0_2264890.1.CDS1"/>
    <property type="gene ID" value="TraesPARA_EIv1.0_2264890"/>
</dbReference>
<dbReference type="PaxDb" id="4565-Traes_7AS_40A7E18A6.1"/>
<keyword evidence="3" id="KW-0722">Serine protease inhibitor</keyword>
<dbReference type="Gramene" id="TraesCS7A03G0392900.1">
    <property type="protein sequence ID" value="TraesCS7A03G0392900.1.CDS1"/>
    <property type="gene ID" value="TraesCS7A03G0392900"/>
</dbReference>
<protein>
    <recommendedName>
        <fullName evidence="6">Subtilisin inhibitor 1</fullName>
    </recommendedName>
</protein>
<dbReference type="Gramene" id="TraesCAD_scaffold_040160_01G000200.1">
    <property type="protein sequence ID" value="TraesCAD_scaffold_040160_01G000200.1"/>
    <property type="gene ID" value="TraesCAD_scaffold_040160_01G000200"/>
</dbReference>
<keyword evidence="5" id="KW-1185">Reference proteome</keyword>
<dbReference type="InterPro" id="IPR036354">
    <property type="entry name" value="Prot_inh_pot1_sf"/>
</dbReference>
<dbReference type="GO" id="GO:0009611">
    <property type="term" value="P:response to wounding"/>
    <property type="evidence" value="ECO:0007669"/>
    <property type="project" value="InterPro"/>
</dbReference>
<name>A0A3B6RF36_WHEAT</name>
<evidence type="ECO:0000313" key="5">
    <source>
        <dbReference type="Proteomes" id="UP000019116"/>
    </source>
</evidence>
<dbReference type="Gramene" id="TraesCS7A02G165800.1">
    <property type="protein sequence ID" value="TraesCS7A02G165800.1.cds1"/>
    <property type="gene ID" value="TraesCS7A02G165800"/>
</dbReference>
<dbReference type="GO" id="GO:0004867">
    <property type="term" value="F:serine-type endopeptidase inhibitor activity"/>
    <property type="evidence" value="ECO:0007669"/>
    <property type="project" value="UniProtKB-KW"/>
</dbReference>
<dbReference type="Gramene" id="TraesROB_scaffold_061289_01G000200.1">
    <property type="protein sequence ID" value="TraesROB_scaffold_061289_01G000200.1"/>
    <property type="gene ID" value="TraesROB_scaffold_061289_01G000200"/>
</dbReference>
<organism evidence="4">
    <name type="scientific">Triticum aestivum</name>
    <name type="common">Wheat</name>
    <dbReference type="NCBI Taxonomy" id="4565"/>
    <lineage>
        <taxon>Eukaryota</taxon>
        <taxon>Viridiplantae</taxon>
        <taxon>Streptophyta</taxon>
        <taxon>Embryophyta</taxon>
        <taxon>Tracheophyta</taxon>
        <taxon>Spermatophyta</taxon>
        <taxon>Magnoliopsida</taxon>
        <taxon>Liliopsida</taxon>
        <taxon>Poales</taxon>
        <taxon>Poaceae</taxon>
        <taxon>BOP clade</taxon>
        <taxon>Pooideae</taxon>
        <taxon>Triticodae</taxon>
        <taxon>Triticeae</taxon>
        <taxon>Triticinae</taxon>
        <taxon>Triticum</taxon>
    </lineage>
</organism>
<dbReference type="Proteomes" id="UP000019116">
    <property type="component" value="Chromosome 7A"/>
</dbReference>
<dbReference type="Gramene" id="TraesCLE_scaffold_101746_01G000200.1">
    <property type="protein sequence ID" value="TraesCLE_scaffold_101746_01G000200.1"/>
    <property type="gene ID" value="TraesCLE_scaffold_101746_01G000200"/>
</dbReference>
<dbReference type="EnsemblPlants" id="TraesCS7A02G165800.1">
    <property type="protein sequence ID" value="TraesCS7A02G165800.1.cds1"/>
    <property type="gene ID" value="TraesCS7A02G165800"/>
</dbReference>
<dbReference type="InterPro" id="IPR000864">
    <property type="entry name" value="Prot_inh_pot1"/>
</dbReference>
<dbReference type="Gene3D" id="3.30.10.10">
    <property type="entry name" value="Trypsin Inhibitor V, subunit A"/>
    <property type="match status" value="1"/>
</dbReference>